<dbReference type="Proteomes" id="UP001377337">
    <property type="component" value="Chromosome"/>
</dbReference>
<accession>A0ABZ2NLF4</accession>
<evidence type="ECO:0000313" key="3">
    <source>
        <dbReference type="Proteomes" id="UP001377337"/>
    </source>
</evidence>
<organism evidence="2 3">
    <name type="scientific">Metabacillus sediminis</name>
    <dbReference type="NCBI Taxonomy" id="3117746"/>
    <lineage>
        <taxon>Bacteria</taxon>
        <taxon>Bacillati</taxon>
        <taxon>Bacillota</taxon>
        <taxon>Bacilli</taxon>
        <taxon>Bacillales</taxon>
        <taxon>Bacillaceae</taxon>
        <taxon>Metabacillus</taxon>
    </lineage>
</organism>
<protein>
    <recommendedName>
        <fullName evidence="4">Short-chain dehydrogenase</fullName>
    </recommendedName>
</protein>
<keyword evidence="1" id="KW-0812">Transmembrane</keyword>
<keyword evidence="1" id="KW-0472">Membrane</keyword>
<proteinExistence type="predicted"/>
<gene>
    <name evidence="2" type="ORF">WCV65_08195</name>
</gene>
<evidence type="ECO:0008006" key="4">
    <source>
        <dbReference type="Google" id="ProtNLM"/>
    </source>
</evidence>
<keyword evidence="1" id="KW-1133">Transmembrane helix</keyword>
<sequence length="76" mass="8442">MIALGVIALLILLAGLVITFRTGIWTQARNKEFDVSAPKPVQAHPYLFNPIFLVYLGAGLLVIVLILYFVFKYGGY</sequence>
<keyword evidence="3" id="KW-1185">Reference proteome</keyword>
<evidence type="ECO:0000313" key="2">
    <source>
        <dbReference type="EMBL" id="WXB98440.1"/>
    </source>
</evidence>
<feature type="transmembrane region" description="Helical" evidence="1">
    <location>
        <begin position="52"/>
        <end position="71"/>
    </location>
</feature>
<name>A0ABZ2NLF4_9BACI</name>
<reference evidence="2 3" key="1">
    <citation type="submission" date="2024-02" db="EMBL/GenBank/DDBJ databases">
        <title>Seven novel Bacillus-like species.</title>
        <authorList>
            <person name="Liu G."/>
        </authorList>
    </citation>
    <scope>NUCLEOTIDE SEQUENCE [LARGE SCALE GENOMIC DNA]</scope>
    <source>
        <strain evidence="2 3">FJAT-52054</strain>
    </source>
</reference>
<dbReference type="EMBL" id="CP147407">
    <property type="protein sequence ID" value="WXB98440.1"/>
    <property type="molecule type" value="Genomic_DNA"/>
</dbReference>
<dbReference type="RefSeq" id="WP_338781484.1">
    <property type="nucleotide sequence ID" value="NZ_CP147407.1"/>
</dbReference>
<evidence type="ECO:0000256" key="1">
    <source>
        <dbReference type="SAM" id="Phobius"/>
    </source>
</evidence>